<dbReference type="GO" id="GO:0009927">
    <property type="term" value="F:histidine phosphotransfer kinase activity"/>
    <property type="evidence" value="ECO:0007669"/>
    <property type="project" value="TreeGrafter"/>
</dbReference>
<dbReference type="Gene3D" id="3.30.565.10">
    <property type="entry name" value="Histidine kinase-like ATPase, C-terminal domain"/>
    <property type="match status" value="1"/>
</dbReference>
<keyword evidence="7" id="KW-0902">Two-component regulatory system</keyword>
<reference evidence="10 11" key="1">
    <citation type="journal article" date="2015" name="Genome Announc.">
        <title>Draft Genome Sequence of the Terrestrial Cyanobacterium Scytonema millei VB511283, Isolated from Eastern India.</title>
        <authorList>
            <person name="Sen D."/>
            <person name="Chandrababunaidu M.M."/>
            <person name="Singh D."/>
            <person name="Sanghi N."/>
            <person name="Ghorai A."/>
            <person name="Mishra G.P."/>
            <person name="Madduluri M."/>
            <person name="Adhikary S.P."/>
            <person name="Tripathy S."/>
        </authorList>
    </citation>
    <scope>NUCLEOTIDE SEQUENCE [LARGE SCALE GENOMIC DNA]</scope>
    <source>
        <strain evidence="10 11">VB511283</strain>
    </source>
</reference>
<dbReference type="CDD" id="cd16922">
    <property type="entry name" value="HATPase_EvgS-ArcB-TorS-like"/>
    <property type="match status" value="1"/>
</dbReference>
<dbReference type="SUPFAM" id="SSF55874">
    <property type="entry name" value="ATPase domain of HSP90 chaperone/DNA topoisomerase II/histidine kinase"/>
    <property type="match status" value="1"/>
</dbReference>
<dbReference type="InterPro" id="IPR036097">
    <property type="entry name" value="HisK_dim/P_sf"/>
</dbReference>
<evidence type="ECO:0000259" key="9">
    <source>
        <dbReference type="PROSITE" id="PS50109"/>
    </source>
</evidence>
<dbReference type="InterPro" id="IPR036890">
    <property type="entry name" value="HATPase_C_sf"/>
</dbReference>
<sequence>MQDFSQLLLDRSDTILKDWIAAIRADNQIETANELPYKSLQDSIPRVIQAMATVLSQSQNSDLKTLVEVSLEHGVIRAEQGFEAGEIAREYRILRHVIFSTIETSLQTSSALEVIRAFRLIDTVIDEAIARCFKSYTEQRLAELQQLQSQLTLNNQELTRLVRANRENLSHLAHELKSPLTSIIGYADLFLRLQRKDRVEVKDSYANIEHIERVLSGGRHLLHLINDALEISRYEAGQMQLQPATVEIRELTSDLVAMMQPAAQAKELKLILDLASAPEKVVTDSLRMQQIVTNLISNAIRYTLDGKISVKCWTLDRERWAIAVADTGVGIAPEAQQRVFEPYFQAGTIAIPNSTGLGLAIVSRLVKLLQGKIELASEVGVGSTFTVTFPLKVKTS</sequence>
<dbReference type="InterPro" id="IPR005467">
    <property type="entry name" value="His_kinase_dom"/>
</dbReference>
<dbReference type="PANTHER" id="PTHR43047">
    <property type="entry name" value="TWO-COMPONENT HISTIDINE PROTEIN KINASE"/>
    <property type="match status" value="1"/>
</dbReference>
<evidence type="ECO:0000256" key="7">
    <source>
        <dbReference type="ARBA" id="ARBA00023012"/>
    </source>
</evidence>
<dbReference type="PRINTS" id="PR00344">
    <property type="entry name" value="BCTRLSENSOR"/>
</dbReference>
<dbReference type="OrthoDB" id="568844at2"/>
<protein>
    <recommendedName>
        <fullName evidence="8">Circadian input-output histidine kinase CikA</fullName>
        <ecNumber evidence="3">2.7.13.3</ecNumber>
    </recommendedName>
</protein>
<dbReference type="Proteomes" id="UP000031532">
    <property type="component" value="Unassembled WGS sequence"/>
</dbReference>
<keyword evidence="6 10" id="KW-0418">Kinase</keyword>
<dbReference type="Pfam" id="PF00512">
    <property type="entry name" value="HisKA"/>
    <property type="match status" value="1"/>
</dbReference>
<evidence type="ECO:0000256" key="4">
    <source>
        <dbReference type="ARBA" id="ARBA00022553"/>
    </source>
</evidence>
<dbReference type="PANTHER" id="PTHR43047:SF72">
    <property type="entry name" value="OSMOSENSING HISTIDINE PROTEIN KINASE SLN1"/>
    <property type="match status" value="1"/>
</dbReference>
<dbReference type="InterPro" id="IPR004358">
    <property type="entry name" value="Sig_transdc_His_kin-like_C"/>
</dbReference>
<dbReference type="EMBL" id="JTJC03000005">
    <property type="protein sequence ID" value="NHC36603.1"/>
    <property type="molecule type" value="Genomic_DNA"/>
</dbReference>
<dbReference type="InterPro" id="IPR025751">
    <property type="entry name" value="RsbRD_N_dom"/>
</dbReference>
<comment type="catalytic activity">
    <reaction evidence="1">
        <text>ATP + protein L-histidine = ADP + protein N-phospho-L-histidine.</text>
        <dbReference type="EC" id="2.7.13.3"/>
    </reaction>
</comment>
<evidence type="ECO:0000256" key="3">
    <source>
        <dbReference type="ARBA" id="ARBA00012438"/>
    </source>
</evidence>
<evidence type="ECO:0000256" key="2">
    <source>
        <dbReference type="ARBA" id="ARBA00006402"/>
    </source>
</evidence>
<evidence type="ECO:0000256" key="6">
    <source>
        <dbReference type="ARBA" id="ARBA00022777"/>
    </source>
</evidence>
<evidence type="ECO:0000256" key="8">
    <source>
        <dbReference type="ARBA" id="ARBA00074306"/>
    </source>
</evidence>
<evidence type="ECO:0000256" key="5">
    <source>
        <dbReference type="ARBA" id="ARBA00022679"/>
    </source>
</evidence>
<proteinExistence type="inferred from homology"/>
<feature type="domain" description="Histidine kinase" evidence="9">
    <location>
        <begin position="171"/>
        <end position="393"/>
    </location>
</feature>
<dbReference type="Pfam" id="PF02518">
    <property type="entry name" value="HATPase_c"/>
    <property type="match status" value="1"/>
</dbReference>
<dbReference type="InterPro" id="IPR003661">
    <property type="entry name" value="HisK_dim/P_dom"/>
</dbReference>
<dbReference type="Pfam" id="PF14361">
    <property type="entry name" value="RsbRD_N"/>
    <property type="match status" value="1"/>
</dbReference>
<keyword evidence="4" id="KW-0597">Phosphoprotein</keyword>
<dbReference type="SUPFAM" id="SSF47384">
    <property type="entry name" value="Homodimeric domain of signal transducing histidine kinase"/>
    <property type="match status" value="1"/>
</dbReference>
<keyword evidence="5" id="KW-0808">Transferase</keyword>
<dbReference type="FunFam" id="3.30.565.10:FF:000010">
    <property type="entry name" value="Sensor histidine kinase RcsC"/>
    <property type="match status" value="1"/>
</dbReference>
<gene>
    <name evidence="10" type="ORF">QH73_0018475</name>
</gene>
<evidence type="ECO:0000313" key="10">
    <source>
        <dbReference type="EMBL" id="NHC36603.1"/>
    </source>
</evidence>
<keyword evidence="11" id="KW-1185">Reference proteome</keyword>
<dbReference type="GO" id="GO:0005886">
    <property type="term" value="C:plasma membrane"/>
    <property type="evidence" value="ECO:0007669"/>
    <property type="project" value="TreeGrafter"/>
</dbReference>
<dbReference type="PROSITE" id="PS50109">
    <property type="entry name" value="HIS_KIN"/>
    <property type="match status" value="1"/>
</dbReference>
<dbReference type="CDD" id="cd00082">
    <property type="entry name" value="HisKA"/>
    <property type="match status" value="1"/>
</dbReference>
<accession>A0A9X5E8A1</accession>
<comment type="caution">
    <text evidence="10">The sequence shown here is derived from an EMBL/GenBank/DDBJ whole genome shotgun (WGS) entry which is preliminary data.</text>
</comment>
<dbReference type="SMART" id="SM00388">
    <property type="entry name" value="HisKA"/>
    <property type="match status" value="1"/>
</dbReference>
<name>A0A9X5E8A1_9CYAN</name>
<evidence type="ECO:0000256" key="1">
    <source>
        <dbReference type="ARBA" id="ARBA00000085"/>
    </source>
</evidence>
<dbReference type="InterPro" id="IPR003594">
    <property type="entry name" value="HATPase_dom"/>
</dbReference>
<organism evidence="10 11">
    <name type="scientific">Scytonema millei VB511283</name>
    <dbReference type="NCBI Taxonomy" id="1245923"/>
    <lineage>
        <taxon>Bacteria</taxon>
        <taxon>Bacillati</taxon>
        <taxon>Cyanobacteriota</taxon>
        <taxon>Cyanophyceae</taxon>
        <taxon>Nostocales</taxon>
        <taxon>Scytonemataceae</taxon>
        <taxon>Scytonema</taxon>
    </lineage>
</organism>
<dbReference type="GO" id="GO:0000155">
    <property type="term" value="F:phosphorelay sensor kinase activity"/>
    <property type="evidence" value="ECO:0007669"/>
    <property type="project" value="InterPro"/>
</dbReference>
<dbReference type="Gene3D" id="1.10.287.130">
    <property type="match status" value="1"/>
</dbReference>
<dbReference type="AlphaFoldDB" id="A0A9X5E8A1"/>
<comment type="similarity">
    <text evidence="2">In the N-terminal section; belongs to the phytochrome family.</text>
</comment>
<dbReference type="RefSeq" id="WP_039715975.1">
    <property type="nucleotide sequence ID" value="NZ_JTJC03000005.1"/>
</dbReference>
<dbReference type="SMART" id="SM00387">
    <property type="entry name" value="HATPase_c"/>
    <property type="match status" value="1"/>
</dbReference>
<evidence type="ECO:0000313" key="11">
    <source>
        <dbReference type="Proteomes" id="UP000031532"/>
    </source>
</evidence>
<dbReference type="EC" id="2.7.13.3" evidence="3"/>